<keyword evidence="2 5" id="KW-0378">Hydrolase</keyword>
<dbReference type="InterPro" id="IPR011650">
    <property type="entry name" value="Peptidase_M20_dimer"/>
</dbReference>
<reference evidence="5 6" key="1">
    <citation type="submission" date="2019-09" db="EMBL/GenBank/DDBJ databases">
        <title>Whole genome sequences of isolates from the Mars Exploration Rovers.</title>
        <authorList>
            <person name="Seuylemezian A."/>
            <person name="Vaishampayan P."/>
        </authorList>
    </citation>
    <scope>NUCLEOTIDE SEQUENCE [LARGE SCALE GENOMIC DNA]</scope>
    <source>
        <strain evidence="5 6">MER_TA_151</strain>
    </source>
</reference>
<dbReference type="PANTHER" id="PTHR11014:SF63">
    <property type="entry name" value="METALLOPEPTIDASE, PUTATIVE (AFU_ORTHOLOGUE AFUA_6G09600)-RELATED"/>
    <property type="match status" value="1"/>
</dbReference>
<dbReference type="Proteomes" id="UP000326671">
    <property type="component" value="Unassembled WGS sequence"/>
</dbReference>
<comment type="similarity">
    <text evidence="1">Belongs to the peptidase M20 family.</text>
</comment>
<dbReference type="SUPFAM" id="SSF55031">
    <property type="entry name" value="Bacterial exopeptidase dimerisation domain"/>
    <property type="match status" value="1"/>
</dbReference>
<evidence type="ECO:0000256" key="3">
    <source>
        <dbReference type="PIRSR" id="PIRSR005962-1"/>
    </source>
</evidence>
<feature type="binding site" evidence="3">
    <location>
        <position position="363"/>
    </location>
    <ligand>
        <name>Mn(2+)</name>
        <dbReference type="ChEBI" id="CHEBI:29035"/>
        <label>2</label>
    </ligand>
</feature>
<evidence type="ECO:0000256" key="2">
    <source>
        <dbReference type="ARBA" id="ARBA00022801"/>
    </source>
</evidence>
<dbReference type="NCBIfam" id="TIGR01891">
    <property type="entry name" value="amidohydrolases"/>
    <property type="match status" value="1"/>
</dbReference>
<feature type="binding site" evidence="3">
    <location>
        <position position="139"/>
    </location>
    <ligand>
        <name>Mn(2+)</name>
        <dbReference type="ChEBI" id="CHEBI:29035"/>
        <label>2</label>
    </ligand>
</feature>
<feature type="binding site" evidence="3">
    <location>
        <position position="164"/>
    </location>
    <ligand>
        <name>Mn(2+)</name>
        <dbReference type="ChEBI" id="CHEBI:29035"/>
        <label>2</label>
    </ligand>
</feature>
<evidence type="ECO:0000313" key="5">
    <source>
        <dbReference type="EMBL" id="KAA9017676.1"/>
    </source>
</evidence>
<keyword evidence="3" id="KW-0479">Metal-binding</keyword>
<dbReference type="InterPro" id="IPR002933">
    <property type="entry name" value="Peptidase_M20"/>
</dbReference>
<dbReference type="PIRSF" id="PIRSF005962">
    <property type="entry name" value="Pept_M20D_amidohydro"/>
    <property type="match status" value="1"/>
</dbReference>
<keyword evidence="3" id="KW-0464">Manganese</keyword>
<accession>A0A5J5HAE8</accession>
<dbReference type="AlphaFoldDB" id="A0A5J5HAE8"/>
<dbReference type="SUPFAM" id="SSF53187">
    <property type="entry name" value="Zn-dependent exopeptidases"/>
    <property type="match status" value="1"/>
</dbReference>
<dbReference type="GO" id="GO:0016787">
    <property type="term" value="F:hydrolase activity"/>
    <property type="evidence" value="ECO:0007669"/>
    <property type="project" value="UniProtKB-KW"/>
</dbReference>
<sequence length="405" mass="44610">MINIAWKQLEDKFEDLVSIRRNLHMYPELSFEEIKTPAMAAEFLTDCGLEVKTGVGGRGVTALLRGGKPGKTVALRADFDALPIEDQKEVPYKSKIPGVMHACGHDIHTAALLGTAYALSKVKEDLAGNVLFIHQFAEEVIPGGAKVMIEDGCLDGVDVVYGAHVLSTIPVGQIGYREEYLMAAGDKFEIRIKGKGGHGSMPHLAIDPVLVGSQIVMNLQQIAASRINTTDPTVVTVCSFQGGDRYNIIPDQAILSGTVRTFSKEARESAEKNIRNITESACKMAGAECEVVYEYGYPSVWNHPQEAQRVSRIAEMVAGKENVSEVPLQMAMEDFAYYVIERPGAFFLVGGMNQEIQATYPHHHPKFDVDERSMLQIGKMFISLVFDYLNNPSRQDSNKEIIQSV</sequence>
<dbReference type="Pfam" id="PF07687">
    <property type="entry name" value="M20_dimer"/>
    <property type="match status" value="1"/>
</dbReference>
<dbReference type="RefSeq" id="WP_150441935.1">
    <property type="nucleotide sequence ID" value="NZ_VYKL01000036.1"/>
</dbReference>
<dbReference type="PANTHER" id="PTHR11014">
    <property type="entry name" value="PEPTIDASE M20 FAMILY MEMBER"/>
    <property type="match status" value="1"/>
</dbReference>
<feature type="binding site" evidence="3">
    <location>
        <position position="103"/>
    </location>
    <ligand>
        <name>Mn(2+)</name>
        <dbReference type="ChEBI" id="CHEBI:29035"/>
        <label>2</label>
    </ligand>
</feature>
<keyword evidence="6" id="KW-1185">Reference proteome</keyword>
<dbReference type="FunFam" id="3.30.70.360:FF:000014">
    <property type="entry name" value="N-acyl-L-amino acid amidohydrolase"/>
    <property type="match status" value="1"/>
</dbReference>
<evidence type="ECO:0000256" key="1">
    <source>
        <dbReference type="ARBA" id="ARBA00006153"/>
    </source>
</evidence>
<evidence type="ECO:0000313" key="6">
    <source>
        <dbReference type="Proteomes" id="UP000326671"/>
    </source>
</evidence>
<gene>
    <name evidence="5" type="ORF">F4V44_20785</name>
</gene>
<dbReference type="Gene3D" id="3.40.630.10">
    <property type="entry name" value="Zn peptidases"/>
    <property type="match status" value="1"/>
</dbReference>
<proteinExistence type="inferred from homology"/>
<dbReference type="OrthoDB" id="9776731at2"/>
<feature type="binding site" evidence="3">
    <location>
        <position position="105"/>
    </location>
    <ligand>
        <name>Mn(2+)</name>
        <dbReference type="ChEBI" id="CHEBI:29035"/>
        <label>2</label>
    </ligand>
</feature>
<dbReference type="EMBL" id="VYKL01000036">
    <property type="protein sequence ID" value="KAA9017676.1"/>
    <property type="molecule type" value="Genomic_DNA"/>
</dbReference>
<dbReference type="Pfam" id="PF01546">
    <property type="entry name" value="Peptidase_M20"/>
    <property type="match status" value="1"/>
</dbReference>
<organism evidence="5 6">
    <name type="scientific">Niallia endozanthoxylica</name>
    <dbReference type="NCBI Taxonomy" id="2036016"/>
    <lineage>
        <taxon>Bacteria</taxon>
        <taxon>Bacillati</taxon>
        <taxon>Bacillota</taxon>
        <taxon>Bacilli</taxon>
        <taxon>Bacillales</taxon>
        <taxon>Bacillaceae</taxon>
        <taxon>Niallia</taxon>
    </lineage>
</organism>
<dbReference type="InterPro" id="IPR036264">
    <property type="entry name" value="Bact_exopeptidase_dim_dom"/>
</dbReference>
<dbReference type="Gene3D" id="3.30.70.360">
    <property type="match status" value="1"/>
</dbReference>
<name>A0A5J5HAE8_9BACI</name>
<comment type="caution">
    <text evidence="5">The sequence shown here is derived from an EMBL/GenBank/DDBJ whole genome shotgun (WGS) entry which is preliminary data.</text>
</comment>
<dbReference type="GO" id="GO:0046872">
    <property type="term" value="F:metal ion binding"/>
    <property type="evidence" value="ECO:0007669"/>
    <property type="project" value="UniProtKB-KW"/>
</dbReference>
<feature type="domain" description="Peptidase M20 dimerisation" evidence="4">
    <location>
        <begin position="188"/>
        <end position="281"/>
    </location>
</feature>
<protein>
    <submittedName>
        <fullName evidence="5">Amidohydrolase</fullName>
    </submittedName>
</protein>
<evidence type="ECO:0000259" key="4">
    <source>
        <dbReference type="Pfam" id="PF07687"/>
    </source>
</evidence>
<comment type="cofactor">
    <cofactor evidence="3">
        <name>Mn(2+)</name>
        <dbReference type="ChEBI" id="CHEBI:29035"/>
    </cofactor>
    <text evidence="3">The Mn(2+) ion enhances activity.</text>
</comment>
<dbReference type="InterPro" id="IPR017439">
    <property type="entry name" value="Amidohydrolase"/>
</dbReference>